<comment type="caution">
    <text evidence="2">The sequence shown here is derived from an EMBL/GenBank/DDBJ whole genome shotgun (WGS) entry which is preliminary data.</text>
</comment>
<reference evidence="2 3" key="1">
    <citation type="journal article" date="2019" name="Commun. Biol.">
        <title>The bagworm genome reveals a unique fibroin gene that provides high tensile strength.</title>
        <authorList>
            <person name="Kono N."/>
            <person name="Nakamura H."/>
            <person name="Ohtoshi R."/>
            <person name="Tomita M."/>
            <person name="Numata K."/>
            <person name="Arakawa K."/>
        </authorList>
    </citation>
    <scope>NUCLEOTIDE SEQUENCE [LARGE SCALE GENOMIC DNA]</scope>
</reference>
<dbReference type="EMBL" id="BGZK01000513">
    <property type="protein sequence ID" value="GBP47919.1"/>
    <property type="molecule type" value="Genomic_DNA"/>
</dbReference>
<organism evidence="2 3">
    <name type="scientific">Eumeta variegata</name>
    <name type="common">Bagworm moth</name>
    <name type="synonym">Eumeta japonica</name>
    <dbReference type="NCBI Taxonomy" id="151549"/>
    <lineage>
        <taxon>Eukaryota</taxon>
        <taxon>Metazoa</taxon>
        <taxon>Ecdysozoa</taxon>
        <taxon>Arthropoda</taxon>
        <taxon>Hexapoda</taxon>
        <taxon>Insecta</taxon>
        <taxon>Pterygota</taxon>
        <taxon>Neoptera</taxon>
        <taxon>Endopterygota</taxon>
        <taxon>Lepidoptera</taxon>
        <taxon>Glossata</taxon>
        <taxon>Ditrysia</taxon>
        <taxon>Tineoidea</taxon>
        <taxon>Psychidae</taxon>
        <taxon>Oiketicinae</taxon>
        <taxon>Eumeta</taxon>
    </lineage>
</organism>
<feature type="region of interest" description="Disordered" evidence="1">
    <location>
        <begin position="41"/>
        <end position="82"/>
    </location>
</feature>
<sequence>MSPCRDSFHLGFFMTLGMYEYEAMIFIQMMRSYRRVADLSGGNTISDGRGRGGLDRQNSSDETQQRKLSLHVESADTPDLEPPTLVQCVSVAADDRCHQCHGTTRDRRLNVPSVVWSI</sequence>
<gene>
    <name evidence="2" type="ORF">EVAR_31459_1</name>
</gene>
<dbReference type="AlphaFoldDB" id="A0A4C1WBS6"/>
<dbReference type="Proteomes" id="UP000299102">
    <property type="component" value="Unassembled WGS sequence"/>
</dbReference>
<evidence type="ECO:0000256" key="1">
    <source>
        <dbReference type="SAM" id="MobiDB-lite"/>
    </source>
</evidence>
<evidence type="ECO:0000313" key="2">
    <source>
        <dbReference type="EMBL" id="GBP47919.1"/>
    </source>
</evidence>
<evidence type="ECO:0000313" key="3">
    <source>
        <dbReference type="Proteomes" id="UP000299102"/>
    </source>
</evidence>
<name>A0A4C1WBS6_EUMVA</name>
<accession>A0A4C1WBS6</accession>
<protein>
    <submittedName>
        <fullName evidence="2">Uncharacterized protein</fullName>
    </submittedName>
</protein>
<keyword evidence="3" id="KW-1185">Reference proteome</keyword>
<proteinExistence type="predicted"/>